<comment type="caution">
    <text evidence="2">The sequence shown here is derived from an EMBL/GenBank/DDBJ whole genome shotgun (WGS) entry which is preliminary data.</text>
</comment>
<accession>A0A3D8S5H2</accession>
<proteinExistence type="predicted"/>
<keyword evidence="1" id="KW-0732">Signal</keyword>
<feature type="signal peptide" evidence="1">
    <location>
        <begin position="1"/>
        <end position="21"/>
    </location>
</feature>
<evidence type="ECO:0000313" key="2">
    <source>
        <dbReference type="EMBL" id="RDW81557.1"/>
    </source>
</evidence>
<evidence type="ECO:0008006" key="4">
    <source>
        <dbReference type="Google" id="ProtNLM"/>
    </source>
</evidence>
<dbReference type="EMBL" id="PVWQ01000005">
    <property type="protein sequence ID" value="RDW81557.1"/>
    <property type="molecule type" value="Genomic_DNA"/>
</dbReference>
<dbReference type="PANTHER" id="PTHR35605:SF1">
    <property type="entry name" value="ECP2 EFFECTOR PROTEIN DOMAIN-CONTAINING PROTEIN-RELATED"/>
    <property type="match status" value="1"/>
</dbReference>
<reference evidence="2 3" key="1">
    <citation type="journal article" date="2018" name="IMA Fungus">
        <title>IMA Genome-F 9: Draft genome sequence of Annulohypoxylon stygium, Aspergillus mulundensis, Berkeleyomyces basicola (syn. Thielaviopsis basicola), Ceratocystis smalleyi, two Cercospora beticola strains, Coleophoma cylindrospora, Fusarium fracticaudum, Phialophora cf. hyalina, and Morchella septimelata.</title>
        <authorList>
            <person name="Wingfield B.D."/>
            <person name="Bills G.F."/>
            <person name="Dong Y."/>
            <person name="Huang W."/>
            <person name="Nel W.J."/>
            <person name="Swalarsk-Parry B.S."/>
            <person name="Vaghefi N."/>
            <person name="Wilken P.M."/>
            <person name="An Z."/>
            <person name="de Beer Z.W."/>
            <person name="De Vos L."/>
            <person name="Chen L."/>
            <person name="Duong T.A."/>
            <person name="Gao Y."/>
            <person name="Hammerbacher A."/>
            <person name="Kikkert J.R."/>
            <person name="Li Y."/>
            <person name="Li H."/>
            <person name="Li K."/>
            <person name="Li Q."/>
            <person name="Liu X."/>
            <person name="Ma X."/>
            <person name="Naidoo K."/>
            <person name="Pethybridge S.J."/>
            <person name="Sun J."/>
            <person name="Steenkamp E.T."/>
            <person name="van der Nest M.A."/>
            <person name="van Wyk S."/>
            <person name="Wingfield M.J."/>
            <person name="Xiong C."/>
            <person name="Yue Q."/>
            <person name="Zhang X."/>
        </authorList>
    </citation>
    <scope>NUCLEOTIDE SEQUENCE [LARGE SCALE GENOMIC DNA]</scope>
    <source>
        <strain evidence="2 3">DSM 5745</strain>
    </source>
</reference>
<evidence type="ECO:0000313" key="3">
    <source>
        <dbReference type="Proteomes" id="UP000256690"/>
    </source>
</evidence>
<dbReference type="GeneID" id="38115484"/>
<dbReference type="PANTHER" id="PTHR35605">
    <property type="entry name" value="ECP2 EFFECTOR PROTEIN DOMAIN-CONTAINING PROTEIN-RELATED"/>
    <property type="match status" value="1"/>
</dbReference>
<name>A0A3D8S5H2_9EURO</name>
<keyword evidence="3" id="KW-1185">Reference proteome</keyword>
<organism evidence="2 3">
    <name type="scientific">Aspergillus mulundensis</name>
    <dbReference type="NCBI Taxonomy" id="1810919"/>
    <lineage>
        <taxon>Eukaryota</taxon>
        <taxon>Fungi</taxon>
        <taxon>Dikarya</taxon>
        <taxon>Ascomycota</taxon>
        <taxon>Pezizomycotina</taxon>
        <taxon>Eurotiomycetes</taxon>
        <taxon>Eurotiomycetidae</taxon>
        <taxon>Eurotiales</taxon>
        <taxon>Aspergillaceae</taxon>
        <taxon>Aspergillus</taxon>
        <taxon>Aspergillus subgen. Nidulantes</taxon>
    </lineage>
</organism>
<dbReference type="RefSeq" id="XP_026604610.1">
    <property type="nucleotide sequence ID" value="XM_026747130.1"/>
</dbReference>
<dbReference type="OrthoDB" id="3552888at2759"/>
<evidence type="ECO:0000256" key="1">
    <source>
        <dbReference type="SAM" id="SignalP"/>
    </source>
</evidence>
<gene>
    <name evidence="2" type="ORF">DSM5745_05114</name>
</gene>
<sequence length="144" mass="15800">MLRLLLFASLALCSTIQKAPALFHDPPYRSIYCYPNEHKVLSAPLIQRLNDPRNDTVLSLDPSTCARAICIGGAAVWVCNDNKDAVIGITNKEIAASAERVAAECYEEFFGLVYTGGRVFTNPAKVRVVVAKDYMCLGSLPVEY</sequence>
<feature type="chain" id="PRO_5017796827" description="Ecp2 effector protein domain-containing protein" evidence="1">
    <location>
        <begin position="22"/>
        <end position="144"/>
    </location>
</feature>
<protein>
    <recommendedName>
        <fullName evidence="4">Ecp2 effector protein domain-containing protein</fullName>
    </recommendedName>
</protein>
<dbReference type="AlphaFoldDB" id="A0A3D8S5H2"/>
<dbReference type="Proteomes" id="UP000256690">
    <property type="component" value="Unassembled WGS sequence"/>
</dbReference>